<organism evidence="2 3">
    <name type="scientific">Eggerthella lenta</name>
    <name type="common">Eubacterium lentum</name>
    <dbReference type="NCBI Taxonomy" id="84112"/>
    <lineage>
        <taxon>Bacteria</taxon>
        <taxon>Bacillati</taxon>
        <taxon>Actinomycetota</taxon>
        <taxon>Coriobacteriia</taxon>
        <taxon>Eggerthellales</taxon>
        <taxon>Eggerthellaceae</taxon>
        <taxon>Eggerthella</taxon>
    </lineage>
</organism>
<gene>
    <name evidence="2" type="ORF">C1872_12765</name>
</gene>
<dbReference type="EMBL" id="PPTX01000022">
    <property type="protein sequence ID" value="RDB76308.1"/>
    <property type="molecule type" value="Genomic_DNA"/>
</dbReference>
<reference evidence="2 3" key="1">
    <citation type="journal article" date="2018" name="Elife">
        <title>Discovery and characterization of a prevalent human gut bacterial enzyme sufficient for the inactivation of a family of plant toxins.</title>
        <authorList>
            <person name="Koppel N."/>
            <person name="Bisanz J.E."/>
            <person name="Pandelia M.E."/>
            <person name="Turnbaugh P.J."/>
            <person name="Balskus E.P."/>
        </authorList>
    </citation>
    <scope>NUCLEOTIDE SEQUENCE [LARGE SCALE GENOMIC DNA]</scope>
    <source>
        <strain evidence="2 3">MR1 #12</strain>
    </source>
</reference>
<name>A0A369MNS3_EGGLN</name>
<comment type="caution">
    <text evidence="2">The sequence shown here is derived from an EMBL/GenBank/DDBJ whole genome shotgun (WGS) entry which is preliminary data.</text>
</comment>
<evidence type="ECO:0000256" key="1">
    <source>
        <dbReference type="SAM" id="MobiDB-lite"/>
    </source>
</evidence>
<evidence type="ECO:0000313" key="2">
    <source>
        <dbReference type="EMBL" id="RDB76308.1"/>
    </source>
</evidence>
<feature type="region of interest" description="Disordered" evidence="1">
    <location>
        <begin position="107"/>
        <end position="137"/>
    </location>
</feature>
<dbReference type="Proteomes" id="UP000253752">
    <property type="component" value="Unassembled WGS sequence"/>
</dbReference>
<dbReference type="AlphaFoldDB" id="A0A369MNS3"/>
<sequence length="186" mass="21585">MTRKGSAQRPWTTDEIDRLRDMAGRLPRRDICRELKRSSGAVKMAAKRLGLSLRCCRTRLVWCDECAGWRSAVDKDGRCRVCRMREQLAGREAACVEVYASMTPRQRAAYDDQEAKRGTRPSSLGPRPKRRESCPVSRYERDKAETAYLLALEEWEHRRLLLPYNAAKTRLKRMREVLGTNPRKSK</sequence>
<accession>A0A369MNS3</accession>
<protein>
    <submittedName>
        <fullName evidence="2">Uncharacterized protein</fullName>
    </submittedName>
</protein>
<evidence type="ECO:0000313" key="3">
    <source>
        <dbReference type="Proteomes" id="UP000253752"/>
    </source>
</evidence>
<feature type="compositionally biased region" description="Basic and acidic residues" evidence="1">
    <location>
        <begin position="108"/>
        <end position="117"/>
    </location>
</feature>
<dbReference type="RefSeq" id="WP_114516619.1">
    <property type="nucleotide sequence ID" value="NZ_AP025575.1"/>
</dbReference>
<proteinExistence type="predicted"/>